<gene>
    <name evidence="1" type="ORF">QJS04_geneDACA013110</name>
</gene>
<protein>
    <submittedName>
        <fullName evidence="1">Uncharacterized protein</fullName>
    </submittedName>
</protein>
<evidence type="ECO:0000313" key="2">
    <source>
        <dbReference type="Proteomes" id="UP001179952"/>
    </source>
</evidence>
<dbReference type="AlphaFoldDB" id="A0AAV9B4D4"/>
<proteinExistence type="predicted"/>
<name>A0AAV9B4D4_ACOGR</name>
<dbReference type="EMBL" id="JAUJYN010000005">
    <property type="protein sequence ID" value="KAK1271422.1"/>
    <property type="molecule type" value="Genomic_DNA"/>
</dbReference>
<keyword evidence="2" id="KW-1185">Reference proteome</keyword>
<evidence type="ECO:0000313" key="1">
    <source>
        <dbReference type="EMBL" id="KAK1271422.1"/>
    </source>
</evidence>
<reference evidence="1" key="2">
    <citation type="submission" date="2023-06" db="EMBL/GenBank/DDBJ databases">
        <authorList>
            <person name="Ma L."/>
            <person name="Liu K.-W."/>
            <person name="Li Z."/>
            <person name="Hsiao Y.-Y."/>
            <person name="Qi Y."/>
            <person name="Fu T."/>
            <person name="Tang G."/>
            <person name="Zhang D."/>
            <person name="Sun W.-H."/>
            <person name="Liu D.-K."/>
            <person name="Li Y."/>
            <person name="Chen G.-Z."/>
            <person name="Liu X.-D."/>
            <person name="Liao X.-Y."/>
            <person name="Jiang Y.-T."/>
            <person name="Yu X."/>
            <person name="Hao Y."/>
            <person name="Huang J."/>
            <person name="Zhao X.-W."/>
            <person name="Ke S."/>
            <person name="Chen Y.-Y."/>
            <person name="Wu W.-L."/>
            <person name="Hsu J.-L."/>
            <person name="Lin Y.-F."/>
            <person name="Huang M.-D."/>
            <person name="Li C.-Y."/>
            <person name="Huang L."/>
            <person name="Wang Z.-W."/>
            <person name="Zhao X."/>
            <person name="Zhong W.-Y."/>
            <person name="Peng D.-H."/>
            <person name="Ahmad S."/>
            <person name="Lan S."/>
            <person name="Zhang J.-S."/>
            <person name="Tsai W.-C."/>
            <person name="Van De Peer Y."/>
            <person name="Liu Z.-J."/>
        </authorList>
    </citation>
    <scope>NUCLEOTIDE SEQUENCE</scope>
    <source>
        <strain evidence="1">SCP</strain>
        <tissue evidence="1">Leaves</tissue>
    </source>
</reference>
<reference evidence="1" key="1">
    <citation type="journal article" date="2023" name="Nat. Commun.">
        <title>Diploid and tetraploid genomes of Acorus and the evolution of monocots.</title>
        <authorList>
            <person name="Ma L."/>
            <person name="Liu K.W."/>
            <person name="Li Z."/>
            <person name="Hsiao Y.Y."/>
            <person name="Qi Y."/>
            <person name="Fu T."/>
            <person name="Tang G.D."/>
            <person name="Zhang D."/>
            <person name="Sun W.H."/>
            <person name="Liu D.K."/>
            <person name="Li Y."/>
            <person name="Chen G.Z."/>
            <person name="Liu X.D."/>
            <person name="Liao X.Y."/>
            <person name="Jiang Y.T."/>
            <person name="Yu X."/>
            <person name="Hao Y."/>
            <person name="Huang J."/>
            <person name="Zhao X.W."/>
            <person name="Ke S."/>
            <person name="Chen Y.Y."/>
            <person name="Wu W.L."/>
            <person name="Hsu J.L."/>
            <person name="Lin Y.F."/>
            <person name="Huang M.D."/>
            <person name="Li C.Y."/>
            <person name="Huang L."/>
            <person name="Wang Z.W."/>
            <person name="Zhao X."/>
            <person name="Zhong W.Y."/>
            <person name="Peng D.H."/>
            <person name="Ahmad S."/>
            <person name="Lan S."/>
            <person name="Zhang J.S."/>
            <person name="Tsai W.C."/>
            <person name="Van de Peer Y."/>
            <person name="Liu Z.J."/>
        </authorList>
    </citation>
    <scope>NUCLEOTIDE SEQUENCE</scope>
    <source>
        <strain evidence="1">SCP</strain>
    </source>
</reference>
<sequence length="65" mass="7931">MRDRVVFIHHGFHLSNSVVFRDNPLLQELSPQESKRKRWPCCISHCCENKFRTVPYFPHFEWLCQ</sequence>
<accession>A0AAV9B4D4</accession>
<dbReference type="Proteomes" id="UP001179952">
    <property type="component" value="Unassembled WGS sequence"/>
</dbReference>
<organism evidence="1 2">
    <name type="scientific">Acorus gramineus</name>
    <name type="common">Dwarf sweet flag</name>
    <dbReference type="NCBI Taxonomy" id="55184"/>
    <lineage>
        <taxon>Eukaryota</taxon>
        <taxon>Viridiplantae</taxon>
        <taxon>Streptophyta</taxon>
        <taxon>Embryophyta</taxon>
        <taxon>Tracheophyta</taxon>
        <taxon>Spermatophyta</taxon>
        <taxon>Magnoliopsida</taxon>
        <taxon>Liliopsida</taxon>
        <taxon>Acoraceae</taxon>
        <taxon>Acorus</taxon>
    </lineage>
</organism>
<comment type="caution">
    <text evidence="1">The sequence shown here is derived from an EMBL/GenBank/DDBJ whole genome shotgun (WGS) entry which is preliminary data.</text>
</comment>